<organism evidence="10 11">
    <name type="scientific">Micromonospora andamanensis</name>
    <dbReference type="NCBI Taxonomy" id="1287068"/>
    <lineage>
        <taxon>Bacteria</taxon>
        <taxon>Bacillati</taxon>
        <taxon>Actinomycetota</taxon>
        <taxon>Actinomycetes</taxon>
        <taxon>Micromonosporales</taxon>
        <taxon>Micromonosporaceae</taxon>
        <taxon>Micromonospora</taxon>
    </lineage>
</organism>
<keyword evidence="3" id="KW-0547">Nucleotide-binding</keyword>
<dbReference type="PANTHER" id="PTHR43394:SF1">
    <property type="entry name" value="ATP-BINDING CASSETTE SUB-FAMILY B MEMBER 10, MITOCHONDRIAL"/>
    <property type="match status" value="1"/>
</dbReference>
<keyword evidence="4 10" id="KW-0067">ATP-binding</keyword>
<evidence type="ECO:0000256" key="1">
    <source>
        <dbReference type="ARBA" id="ARBA00004651"/>
    </source>
</evidence>
<dbReference type="Gene3D" id="3.40.50.300">
    <property type="entry name" value="P-loop containing nucleotide triphosphate hydrolases"/>
    <property type="match status" value="1"/>
</dbReference>
<dbReference type="InterPro" id="IPR003439">
    <property type="entry name" value="ABC_transporter-like_ATP-bd"/>
</dbReference>
<gene>
    <name evidence="10" type="ORF">Van01_11150</name>
</gene>
<evidence type="ECO:0000256" key="3">
    <source>
        <dbReference type="ARBA" id="ARBA00022741"/>
    </source>
</evidence>
<accession>A0ABQ4HQI8</accession>
<dbReference type="PROSITE" id="PS50929">
    <property type="entry name" value="ABC_TM1F"/>
    <property type="match status" value="1"/>
</dbReference>
<reference evidence="10 11" key="1">
    <citation type="submission" date="2021-01" db="EMBL/GenBank/DDBJ databases">
        <title>Whole genome shotgun sequence of Verrucosispora andamanensis NBRC 109075.</title>
        <authorList>
            <person name="Komaki H."/>
            <person name="Tamura T."/>
        </authorList>
    </citation>
    <scope>NUCLEOTIDE SEQUENCE [LARGE SCALE GENOMIC DNA]</scope>
    <source>
        <strain evidence="10 11">NBRC 109075</strain>
    </source>
</reference>
<dbReference type="InterPro" id="IPR027417">
    <property type="entry name" value="P-loop_NTPase"/>
</dbReference>
<dbReference type="Gene3D" id="1.20.1560.10">
    <property type="entry name" value="ABC transporter type 1, transmembrane domain"/>
    <property type="match status" value="1"/>
</dbReference>
<feature type="transmembrane region" description="Helical" evidence="7">
    <location>
        <begin position="26"/>
        <end position="47"/>
    </location>
</feature>
<comment type="caution">
    <text evidence="10">The sequence shown here is derived from an EMBL/GenBank/DDBJ whole genome shotgun (WGS) entry which is preliminary data.</text>
</comment>
<dbReference type="GO" id="GO:0005524">
    <property type="term" value="F:ATP binding"/>
    <property type="evidence" value="ECO:0007669"/>
    <property type="project" value="UniProtKB-KW"/>
</dbReference>
<keyword evidence="2 7" id="KW-0812">Transmembrane</keyword>
<dbReference type="Pfam" id="PF00005">
    <property type="entry name" value="ABC_tran"/>
    <property type="match status" value="1"/>
</dbReference>
<keyword evidence="6 7" id="KW-0472">Membrane</keyword>
<keyword evidence="11" id="KW-1185">Reference proteome</keyword>
<keyword evidence="5 7" id="KW-1133">Transmembrane helix</keyword>
<feature type="transmembrane region" description="Helical" evidence="7">
    <location>
        <begin position="250"/>
        <end position="274"/>
    </location>
</feature>
<dbReference type="Proteomes" id="UP000647017">
    <property type="component" value="Unassembled WGS sequence"/>
</dbReference>
<dbReference type="Pfam" id="PF00664">
    <property type="entry name" value="ABC_membrane"/>
    <property type="match status" value="1"/>
</dbReference>
<feature type="domain" description="ABC transporter" evidence="8">
    <location>
        <begin position="350"/>
        <end position="583"/>
    </location>
</feature>
<dbReference type="InterPro" id="IPR003593">
    <property type="entry name" value="AAA+_ATPase"/>
</dbReference>
<evidence type="ECO:0000256" key="4">
    <source>
        <dbReference type="ARBA" id="ARBA00022840"/>
    </source>
</evidence>
<feature type="domain" description="ABC transmembrane type-1" evidence="9">
    <location>
        <begin position="28"/>
        <end position="310"/>
    </location>
</feature>
<dbReference type="RefSeq" id="WP_204001303.1">
    <property type="nucleotide sequence ID" value="NZ_BOOZ01000004.1"/>
</dbReference>
<dbReference type="CDD" id="cd07346">
    <property type="entry name" value="ABC_6TM_exporters"/>
    <property type="match status" value="1"/>
</dbReference>
<feature type="transmembrane region" description="Helical" evidence="7">
    <location>
        <begin position="169"/>
        <end position="186"/>
    </location>
</feature>
<evidence type="ECO:0000256" key="6">
    <source>
        <dbReference type="ARBA" id="ARBA00023136"/>
    </source>
</evidence>
<dbReference type="InterPro" id="IPR036640">
    <property type="entry name" value="ABC1_TM_sf"/>
</dbReference>
<dbReference type="InterPro" id="IPR039421">
    <property type="entry name" value="Type_1_exporter"/>
</dbReference>
<evidence type="ECO:0000313" key="11">
    <source>
        <dbReference type="Proteomes" id="UP000647017"/>
    </source>
</evidence>
<dbReference type="SUPFAM" id="SSF52540">
    <property type="entry name" value="P-loop containing nucleoside triphosphate hydrolases"/>
    <property type="match status" value="1"/>
</dbReference>
<evidence type="ECO:0000313" key="10">
    <source>
        <dbReference type="EMBL" id="GIJ07901.1"/>
    </source>
</evidence>
<dbReference type="SUPFAM" id="SSF90123">
    <property type="entry name" value="ABC transporter transmembrane region"/>
    <property type="match status" value="1"/>
</dbReference>
<evidence type="ECO:0000259" key="9">
    <source>
        <dbReference type="PROSITE" id="PS50929"/>
    </source>
</evidence>
<sequence length="586" mass="61941">MSGLPVADRTVVRRAALGLIAVDRRAVVVMLVLHSAAAVAGLATPWLLGRIVDQVAAGAGAAAVDRLALAIGASVLAHGLLTRYAQYAGHRFGERAVARLREGFVARTLDLPISVVERAGTGELATRSSVDVTTVGSTVRDVVPVMVIASAQLSLLFGAIFLLHPLLGLVALTGLPSIVAVTRWYLRRARPAYLAEGAATAELTEALTTTAEGARTVEALRLGADRIAYGRQRIGRVWATRRATLALRSVFFPVVEASYALPIAVVLLFGGFLLDRDMVTLGEVVAAALYLQQAIEPLDRLLQWMEQAQRGLASFARVLGVGQQAEPAAAPVTAGTPRPRGPGTVRSGRLVVRDARFSYADGHDVLHGIDLDVRPGERLAIVGPSGAGKSTLARLLAGIDAPREGVVSLDGRPVTDLPPAERRRRIALVTQEHHVFIGTLRDNLAFAAPEASDEQMRAALVAVSADWYADLPDGLDTQLGDGARELGAADAQQLALARLVLADPHTLILDEATAALDPTTARRTERALAAVVTGRTVIAIAHRLNTAHDADRVAVLEDGRITELGSHDELVHAGGAYAALWNSWHG</sequence>
<evidence type="ECO:0000256" key="7">
    <source>
        <dbReference type="SAM" id="Phobius"/>
    </source>
</evidence>
<dbReference type="PROSITE" id="PS50893">
    <property type="entry name" value="ABC_TRANSPORTER_2"/>
    <property type="match status" value="1"/>
</dbReference>
<protein>
    <submittedName>
        <fullName evidence="10">Multidrug ABC transporter ATP-binding protein</fullName>
    </submittedName>
</protein>
<dbReference type="EMBL" id="BOOZ01000004">
    <property type="protein sequence ID" value="GIJ07901.1"/>
    <property type="molecule type" value="Genomic_DNA"/>
</dbReference>
<name>A0ABQ4HQI8_9ACTN</name>
<evidence type="ECO:0000256" key="5">
    <source>
        <dbReference type="ARBA" id="ARBA00022989"/>
    </source>
</evidence>
<dbReference type="PANTHER" id="PTHR43394">
    <property type="entry name" value="ATP-DEPENDENT PERMEASE MDL1, MITOCHONDRIAL"/>
    <property type="match status" value="1"/>
</dbReference>
<comment type="subcellular location">
    <subcellularLocation>
        <location evidence="1">Cell membrane</location>
        <topology evidence="1">Multi-pass membrane protein</topology>
    </subcellularLocation>
</comment>
<proteinExistence type="predicted"/>
<evidence type="ECO:0000256" key="2">
    <source>
        <dbReference type="ARBA" id="ARBA00022692"/>
    </source>
</evidence>
<evidence type="ECO:0000259" key="8">
    <source>
        <dbReference type="PROSITE" id="PS50893"/>
    </source>
</evidence>
<dbReference type="SMART" id="SM00382">
    <property type="entry name" value="AAA"/>
    <property type="match status" value="1"/>
</dbReference>
<dbReference type="InterPro" id="IPR011527">
    <property type="entry name" value="ABC1_TM_dom"/>
</dbReference>